<keyword evidence="4" id="KW-1185">Reference proteome</keyword>
<evidence type="ECO:0000256" key="1">
    <source>
        <dbReference type="SAM" id="MobiDB-lite"/>
    </source>
</evidence>
<feature type="region of interest" description="Disordered" evidence="1">
    <location>
        <begin position="18"/>
        <end position="91"/>
    </location>
</feature>
<reference evidence="2" key="2">
    <citation type="submission" date="2020-08" db="EMBL/GenBank/DDBJ databases">
        <authorList>
            <person name="Shumante A."/>
            <person name="Zimin A.V."/>
            <person name="Puiu D."/>
            <person name="Salzberg S.L."/>
        </authorList>
    </citation>
    <scope>NUCLEOTIDE SEQUENCE</scope>
    <source>
        <strain evidence="2">WC2-LM</strain>
        <tissue evidence="2">Liver</tissue>
    </source>
</reference>
<gene>
    <name evidence="2" type="ORF">GHT09_002621</name>
    <name evidence="3" type="ORF">MONAX_5E028746</name>
</gene>
<dbReference type="Proteomes" id="UP000335636">
    <property type="component" value="Unassembled WGS sequence"/>
</dbReference>
<evidence type="ECO:0000313" key="4">
    <source>
        <dbReference type="Proteomes" id="UP000335636"/>
    </source>
</evidence>
<dbReference type="AlphaFoldDB" id="A0A5E4AF41"/>
<protein>
    <submittedName>
        <fullName evidence="3">Uncharacterized protein</fullName>
    </submittedName>
</protein>
<feature type="compositionally biased region" description="Low complexity" evidence="1">
    <location>
        <begin position="32"/>
        <end position="47"/>
    </location>
</feature>
<sequence>MPAACALEGAGFVPGAVSAPGAWPAASAVTHASPRAPSASRGAEAPAHLAPFHLQPGAAEQHLPTPRPRGLQPRAARAERPRRWPGCGRGCARGVGRRQLAAGKPYGAQQFNKGVSGEPGSGRWRELGESFRREGRRRCLQEQLDPVSPELGRGQAEACHPARGHRVAS</sequence>
<proteinExistence type="predicted"/>
<evidence type="ECO:0000313" key="2">
    <source>
        <dbReference type="EMBL" id="KAF7485701.1"/>
    </source>
</evidence>
<organism evidence="3 4">
    <name type="scientific">Marmota monax</name>
    <name type="common">Woodchuck</name>
    <dbReference type="NCBI Taxonomy" id="9995"/>
    <lineage>
        <taxon>Eukaryota</taxon>
        <taxon>Metazoa</taxon>
        <taxon>Chordata</taxon>
        <taxon>Craniata</taxon>
        <taxon>Vertebrata</taxon>
        <taxon>Euteleostomi</taxon>
        <taxon>Mammalia</taxon>
        <taxon>Eutheria</taxon>
        <taxon>Euarchontoglires</taxon>
        <taxon>Glires</taxon>
        <taxon>Rodentia</taxon>
        <taxon>Sciuromorpha</taxon>
        <taxon>Sciuridae</taxon>
        <taxon>Xerinae</taxon>
        <taxon>Marmotini</taxon>
        <taxon>Marmota</taxon>
    </lineage>
</organism>
<evidence type="ECO:0000313" key="3">
    <source>
        <dbReference type="EMBL" id="VTJ55904.1"/>
    </source>
</evidence>
<name>A0A5E4AF41_MARMO</name>
<dbReference type="Proteomes" id="UP000662637">
    <property type="component" value="Unassembled WGS sequence"/>
</dbReference>
<feature type="region of interest" description="Disordered" evidence="1">
    <location>
        <begin position="103"/>
        <end position="125"/>
    </location>
</feature>
<dbReference type="EMBL" id="CABDUW010000057">
    <property type="protein sequence ID" value="VTJ55904.1"/>
    <property type="molecule type" value="Genomic_DNA"/>
</dbReference>
<reference evidence="3 4" key="1">
    <citation type="submission" date="2019-04" db="EMBL/GenBank/DDBJ databases">
        <authorList>
            <person name="Alioto T."/>
            <person name="Alioto T."/>
        </authorList>
    </citation>
    <scope>NUCLEOTIDE SEQUENCE [LARGE SCALE GENOMIC DNA]</scope>
</reference>
<feature type="region of interest" description="Disordered" evidence="1">
    <location>
        <begin position="143"/>
        <end position="169"/>
    </location>
</feature>
<dbReference type="EMBL" id="WJEC01000111">
    <property type="protein sequence ID" value="KAF7485701.1"/>
    <property type="molecule type" value="Genomic_DNA"/>
</dbReference>
<accession>A0A5E4AF41</accession>